<dbReference type="Pfam" id="PF01762">
    <property type="entry name" value="Galactosyl_T"/>
    <property type="match status" value="1"/>
</dbReference>
<dbReference type="GO" id="GO:0006493">
    <property type="term" value="P:protein O-linked glycosylation"/>
    <property type="evidence" value="ECO:0007669"/>
    <property type="project" value="TreeGrafter"/>
</dbReference>
<keyword evidence="8 13" id="KW-1133">Transmembrane helix</keyword>
<dbReference type="InterPro" id="IPR002659">
    <property type="entry name" value="Glyco_trans_31"/>
</dbReference>
<sequence length="402" mass="46121">MTSNIPTDGTAGCLQMMASLFQHRFKICFIFLLFVVCIGLVSLQVFDVFLEPSKAWLKNVARHLHSYMSINRSIGNKMLIKPPPYLHYKQTSRELETSNTTHVAVTVTSRFKATDSTDWGKKMTNVSSPDHEAYPRNYHFILDEPDICVRQKPFLVLMVPVAPQQLEARNSIRSTWGNESIVQGKNITVLFMLGLKGVEEGEKHQEQLNLESQQYHDLIQSNFMDTYKNLTIKTMVILDWLATHCPQASYAMKIDSDMFLNLENLMSLLLAPNTPKENYITGMVMWNRPVIRNEYSKWYVPKEVYPDDVYPTYLLGMGYVFSSDLPEKLVKVSKDVKPFPIEDAYVGACLKKMGLSPSSPPDPSKFKAYHSGEFKRSEFARIITTILSSPKQLTTFWQELKR</sequence>
<comment type="subcellular location">
    <subcellularLocation>
        <location evidence="1 13">Golgi apparatus membrane</location>
        <topology evidence="1 13">Single-pass type II membrane protein</topology>
    </subcellularLocation>
</comment>
<gene>
    <name evidence="14" type="ORF">AMELA_G00001020</name>
</gene>
<proteinExistence type="inferred from homology"/>
<evidence type="ECO:0000313" key="14">
    <source>
        <dbReference type="EMBL" id="KAF4093341.1"/>
    </source>
</evidence>
<dbReference type="GO" id="GO:0006629">
    <property type="term" value="P:lipid metabolic process"/>
    <property type="evidence" value="ECO:0007669"/>
    <property type="project" value="UniProtKB-KW"/>
</dbReference>
<organism evidence="14 15">
    <name type="scientific">Ameiurus melas</name>
    <name type="common">Black bullhead</name>
    <name type="synonym">Silurus melas</name>
    <dbReference type="NCBI Taxonomy" id="219545"/>
    <lineage>
        <taxon>Eukaryota</taxon>
        <taxon>Metazoa</taxon>
        <taxon>Chordata</taxon>
        <taxon>Craniata</taxon>
        <taxon>Vertebrata</taxon>
        <taxon>Euteleostomi</taxon>
        <taxon>Actinopterygii</taxon>
        <taxon>Neopterygii</taxon>
        <taxon>Teleostei</taxon>
        <taxon>Ostariophysi</taxon>
        <taxon>Siluriformes</taxon>
        <taxon>Ictaluridae</taxon>
        <taxon>Ameiurus</taxon>
    </lineage>
</organism>
<dbReference type="PANTHER" id="PTHR11214:SF115">
    <property type="entry name" value="HEXOSYLTRANSFERASE"/>
    <property type="match status" value="1"/>
</dbReference>
<dbReference type="FunFam" id="3.90.550.50:FF:000001">
    <property type="entry name" value="Hexosyltransferase"/>
    <property type="match status" value="1"/>
</dbReference>
<dbReference type="GO" id="GO:0008499">
    <property type="term" value="F:N-acetyl-beta-D-glucosaminide beta-(1,3)-galactosyltransferase activity"/>
    <property type="evidence" value="ECO:0007669"/>
    <property type="project" value="TreeGrafter"/>
</dbReference>
<evidence type="ECO:0000256" key="5">
    <source>
        <dbReference type="ARBA" id="ARBA00022679"/>
    </source>
</evidence>
<reference evidence="14 15" key="1">
    <citation type="submission" date="2020-02" db="EMBL/GenBank/DDBJ databases">
        <title>A chromosome-scale genome assembly of the black bullhead catfish (Ameiurus melas).</title>
        <authorList>
            <person name="Wen M."/>
            <person name="Zham M."/>
            <person name="Cabau C."/>
            <person name="Klopp C."/>
            <person name="Donnadieu C."/>
            <person name="Roques C."/>
            <person name="Bouchez O."/>
            <person name="Lampietro C."/>
            <person name="Jouanno E."/>
            <person name="Herpin A."/>
            <person name="Louis A."/>
            <person name="Berthelot C."/>
            <person name="Parey E."/>
            <person name="Roest-Crollius H."/>
            <person name="Braasch I."/>
            <person name="Postlethwait J."/>
            <person name="Robinson-Rechavi M."/>
            <person name="Echchiki A."/>
            <person name="Begum T."/>
            <person name="Montfort J."/>
            <person name="Schartl M."/>
            <person name="Bobe J."/>
            <person name="Guiguen Y."/>
        </authorList>
    </citation>
    <scope>NUCLEOTIDE SEQUENCE [LARGE SCALE GENOMIC DNA]</scope>
    <source>
        <strain evidence="14">M_S1</strain>
        <tissue evidence="14">Blood</tissue>
    </source>
</reference>
<accession>A0A7J6BGV2</accession>
<comment type="pathway">
    <text evidence="2">Protein modification; protein glycosylation.</text>
</comment>
<dbReference type="AlphaFoldDB" id="A0A7J6BGV2"/>
<evidence type="ECO:0000256" key="11">
    <source>
        <dbReference type="ARBA" id="ARBA00023136"/>
    </source>
</evidence>
<dbReference type="EMBL" id="JAAGNN010000001">
    <property type="protein sequence ID" value="KAF4093341.1"/>
    <property type="molecule type" value="Genomic_DNA"/>
</dbReference>
<evidence type="ECO:0000256" key="4">
    <source>
        <dbReference type="ARBA" id="ARBA00022676"/>
    </source>
</evidence>
<keyword evidence="15" id="KW-1185">Reference proteome</keyword>
<keyword evidence="10" id="KW-0443">Lipid metabolism</keyword>
<evidence type="ECO:0000256" key="10">
    <source>
        <dbReference type="ARBA" id="ARBA00023098"/>
    </source>
</evidence>
<evidence type="ECO:0000256" key="12">
    <source>
        <dbReference type="ARBA" id="ARBA00023180"/>
    </source>
</evidence>
<evidence type="ECO:0000256" key="8">
    <source>
        <dbReference type="ARBA" id="ARBA00022989"/>
    </source>
</evidence>
<evidence type="ECO:0000256" key="6">
    <source>
        <dbReference type="ARBA" id="ARBA00022692"/>
    </source>
</evidence>
<evidence type="ECO:0000256" key="1">
    <source>
        <dbReference type="ARBA" id="ARBA00004323"/>
    </source>
</evidence>
<keyword evidence="11 13" id="KW-0472">Membrane</keyword>
<evidence type="ECO:0000256" key="7">
    <source>
        <dbReference type="ARBA" id="ARBA00022968"/>
    </source>
</evidence>
<evidence type="ECO:0000313" key="15">
    <source>
        <dbReference type="Proteomes" id="UP000593565"/>
    </source>
</evidence>
<keyword evidence="6 13" id="KW-0812">Transmembrane</keyword>
<keyword evidence="4 13" id="KW-0328">Glycosyltransferase</keyword>
<feature type="transmembrane region" description="Helical" evidence="13">
    <location>
        <begin position="25"/>
        <end position="46"/>
    </location>
</feature>
<dbReference type="PANTHER" id="PTHR11214">
    <property type="entry name" value="BETA-1,3-N-ACETYLGLUCOSAMINYLTRANSFERASE"/>
    <property type="match status" value="1"/>
</dbReference>
<evidence type="ECO:0000256" key="3">
    <source>
        <dbReference type="ARBA" id="ARBA00008661"/>
    </source>
</evidence>
<protein>
    <recommendedName>
        <fullName evidence="13">Hexosyltransferase</fullName>
        <ecNumber evidence="13">2.4.1.-</ecNumber>
    </recommendedName>
</protein>
<dbReference type="Proteomes" id="UP000593565">
    <property type="component" value="Unassembled WGS sequence"/>
</dbReference>
<evidence type="ECO:0000256" key="13">
    <source>
        <dbReference type="RuleBase" id="RU363063"/>
    </source>
</evidence>
<dbReference type="Gene3D" id="3.90.550.50">
    <property type="match status" value="1"/>
</dbReference>
<keyword evidence="5" id="KW-0808">Transferase</keyword>
<evidence type="ECO:0000256" key="9">
    <source>
        <dbReference type="ARBA" id="ARBA00023034"/>
    </source>
</evidence>
<keyword evidence="9 13" id="KW-0333">Golgi apparatus</keyword>
<keyword evidence="12" id="KW-0325">Glycoprotein</keyword>
<feature type="non-terminal residue" evidence="14">
    <location>
        <position position="1"/>
    </location>
</feature>
<name>A0A7J6BGV2_AMEME</name>
<dbReference type="EC" id="2.4.1.-" evidence="13"/>
<evidence type="ECO:0000256" key="2">
    <source>
        <dbReference type="ARBA" id="ARBA00004922"/>
    </source>
</evidence>
<comment type="similarity">
    <text evidence="3 13">Belongs to the glycosyltransferase 31 family.</text>
</comment>
<comment type="caution">
    <text evidence="14">The sequence shown here is derived from an EMBL/GenBank/DDBJ whole genome shotgun (WGS) entry which is preliminary data.</text>
</comment>
<keyword evidence="7 13" id="KW-0735">Signal-anchor</keyword>
<dbReference type="GO" id="GO:0000139">
    <property type="term" value="C:Golgi membrane"/>
    <property type="evidence" value="ECO:0007669"/>
    <property type="project" value="UniProtKB-SubCell"/>
</dbReference>